<protein>
    <recommendedName>
        <fullName evidence="10">Fluoride-specific ion channel FluC</fullName>
    </recommendedName>
</protein>
<proteinExistence type="inferred from homology"/>
<evidence type="ECO:0000256" key="9">
    <source>
        <dbReference type="ARBA" id="ARBA00049940"/>
    </source>
</evidence>
<comment type="catalytic activity">
    <reaction evidence="8">
        <text>fluoride(in) = fluoride(out)</text>
        <dbReference type="Rhea" id="RHEA:76159"/>
        <dbReference type="ChEBI" id="CHEBI:17051"/>
    </reaction>
    <physiologicalReaction direction="left-to-right" evidence="8">
        <dbReference type="Rhea" id="RHEA:76160"/>
    </physiologicalReaction>
</comment>
<dbReference type="EMBL" id="BSRA01000017">
    <property type="protein sequence ID" value="GLV14818.1"/>
    <property type="molecule type" value="Genomic_DNA"/>
</dbReference>
<dbReference type="GO" id="GO:0062054">
    <property type="term" value="F:fluoride channel activity"/>
    <property type="evidence" value="ECO:0007669"/>
    <property type="project" value="UniProtKB-UniRule"/>
</dbReference>
<keyword evidence="10" id="KW-0479">Metal-binding</keyword>
<dbReference type="STRING" id="89784.SAMN04489725_11356"/>
<feature type="transmembrane region" description="Helical" evidence="10">
    <location>
        <begin position="64"/>
        <end position="84"/>
    </location>
</feature>
<dbReference type="HAMAP" id="MF_00454">
    <property type="entry name" value="FluC"/>
    <property type="match status" value="1"/>
</dbReference>
<dbReference type="EMBL" id="FNOJ01000013">
    <property type="protein sequence ID" value="SDW75164.1"/>
    <property type="molecule type" value="Genomic_DNA"/>
</dbReference>
<evidence type="ECO:0000256" key="2">
    <source>
        <dbReference type="ARBA" id="ARBA00022475"/>
    </source>
</evidence>
<feature type="transmembrane region" description="Helical" evidence="10">
    <location>
        <begin position="34"/>
        <end position="52"/>
    </location>
</feature>
<comment type="activity regulation">
    <text evidence="10">Na(+) is not transported, but it plays an essential structural role and its presence is essential for fluoride channel function.</text>
</comment>
<evidence type="ECO:0000256" key="5">
    <source>
        <dbReference type="ARBA" id="ARBA00023136"/>
    </source>
</evidence>
<dbReference type="InterPro" id="IPR003691">
    <property type="entry name" value="FluC"/>
</dbReference>
<evidence type="ECO:0000256" key="4">
    <source>
        <dbReference type="ARBA" id="ARBA00022989"/>
    </source>
</evidence>
<feature type="transmembrane region" description="Helical" evidence="10">
    <location>
        <begin position="96"/>
        <end position="119"/>
    </location>
</feature>
<reference evidence="13" key="1">
    <citation type="submission" date="2016-10" db="EMBL/GenBank/DDBJ databases">
        <authorList>
            <person name="Varghese N."/>
        </authorList>
    </citation>
    <scope>NUCLEOTIDE SEQUENCE [LARGE SCALE GENOMIC DNA]</scope>
    <source>
        <strain evidence="13">DSM 12489</strain>
    </source>
</reference>
<dbReference type="Proteomes" id="UP000182589">
    <property type="component" value="Unassembled WGS sequence"/>
</dbReference>
<reference evidence="12" key="2">
    <citation type="submission" date="2016-10" db="EMBL/GenBank/DDBJ databases">
        <authorList>
            <person name="de Groot N.N."/>
        </authorList>
    </citation>
    <scope>NUCLEOTIDE SEQUENCE [LARGE SCALE GENOMIC DNA]</scope>
    <source>
        <strain evidence="12">DSM 12489</strain>
    </source>
</reference>
<feature type="binding site" evidence="10">
    <location>
        <position position="78"/>
    </location>
    <ligand>
        <name>Na(+)</name>
        <dbReference type="ChEBI" id="CHEBI:29101"/>
        <note>structural</note>
    </ligand>
</feature>
<keyword evidence="4 10" id="KW-1133">Transmembrane helix</keyword>
<comment type="similarity">
    <text evidence="7 10">Belongs to the fluoride channel Fluc/FEX (TC 1.A.43) family.</text>
</comment>
<gene>
    <name evidence="10" type="primary">fluC</name>
    <name evidence="10 11" type="synonym">crcB</name>
    <name evidence="11" type="ORF">Heshes_25020</name>
    <name evidence="12" type="ORF">SAMN04489725_11356</name>
</gene>
<evidence type="ECO:0000313" key="13">
    <source>
        <dbReference type="Proteomes" id="UP000182589"/>
    </source>
</evidence>
<comment type="function">
    <text evidence="9 10">Fluoride-specific ion channel. Important for reducing fluoride concentration in the cell, thus reducing its toxicity.</text>
</comment>
<feature type="binding site" evidence="10">
    <location>
        <position position="75"/>
    </location>
    <ligand>
        <name>Na(+)</name>
        <dbReference type="ChEBI" id="CHEBI:29101"/>
        <note>structural</note>
    </ligand>
</feature>
<keyword evidence="2 10" id="KW-1003">Cell membrane</keyword>
<dbReference type="RefSeq" id="WP_074693401.1">
    <property type="nucleotide sequence ID" value="NZ_BSRA01000017.1"/>
</dbReference>
<evidence type="ECO:0000256" key="1">
    <source>
        <dbReference type="ARBA" id="ARBA00004651"/>
    </source>
</evidence>
<dbReference type="Proteomes" id="UP001157137">
    <property type="component" value="Unassembled WGS sequence"/>
</dbReference>
<keyword evidence="5 10" id="KW-0472">Membrane</keyword>
<evidence type="ECO:0000313" key="11">
    <source>
        <dbReference type="EMBL" id="GLV14818.1"/>
    </source>
</evidence>
<keyword evidence="13" id="KW-1185">Reference proteome</keyword>
<comment type="subcellular location">
    <subcellularLocation>
        <location evidence="1 10">Cell membrane</location>
        <topology evidence="1 10">Multi-pass membrane protein</topology>
    </subcellularLocation>
</comment>
<dbReference type="GO" id="GO:0140114">
    <property type="term" value="P:cellular detoxification of fluoride"/>
    <property type="evidence" value="ECO:0007669"/>
    <property type="project" value="UniProtKB-UniRule"/>
</dbReference>
<evidence type="ECO:0000256" key="7">
    <source>
        <dbReference type="ARBA" id="ARBA00035120"/>
    </source>
</evidence>
<dbReference type="PANTHER" id="PTHR28259:SF1">
    <property type="entry name" value="FLUORIDE EXPORT PROTEIN 1-RELATED"/>
    <property type="match status" value="1"/>
</dbReference>
<evidence type="ECO:0000256" key="3">
    <source>
        <dbReference type="ARBA" id="ARBA00022692"/>
    </source>
</evidence>
<keyword evidence="10" id="KW-0406">Ion transport</keyword>
<dbReference type="GO" id="GO:0005886">
    <property type="term" value="C:plasma membrane"/>
    <property type="evidence" value="ECO:0007669"/>
    <property type="project" value="UniProtKB-SubCell"/>
</dbReference>
<evidence type="ECO:0000256" key="10">
    <source>
        <dbReference type="HAMAP-Rule" id="MF_00454"/>
    </source>
</evidence>
<keyword evidence="10" id="KW-0915">Sodium</keyword>
<evidence type="ECO:0000313" key="12">
    <source>
        <dbReference type="EMBL" id="SDW75164.1"/>
    </source>
</evidence>
<reference evidence="11" key="3">
    <citation type="submission" date="2023-02" db="EMBL/GenBank/DDBJ databases">
        <title>Proposal of a novel subspecies: Alicyclobacillus hesperidum subspecies aegle.</title>
        <authorList>
            <person name="Goto K."/>
            <person name="Fujii T."/>
            <person name="Yasui K."/>
            <person name="Mochida K."/>
            <person name="Kato-Tanaka Y."/>
            <person name="Morohoshi S."/>
            <person name="An S.Y."/>
            <person name="Kasai H."/>
            <person name="Yokota A."/>
        </authorList>
    </citation>
    <scope>NUCLEOTIDE SEQUENCE</scope>
    <source>
        <strain evidence="11">DSM 12766</strain>
    </source>
</reference>
<dbReference type="PANTHER" id="PTHR28259">
    <property type="entry name" value="FLUORIDE EXPORT PROTEIN 1-RELATED"/>
    <property type="match status" value="1"/>
</dbReference>
<sequence length="136" mass="14393">MQEWKRMAAVFLGGAIGGLLRALISEGMGGWGKFPIDVLLINITGSFLLGVIQHTAFRRIRPDWLVVGLGTGVMGGFTTFSTFAKGSLPLFSQAPVLAFTYILATGLCGPAAAFGGQWLMATLTQATKRPTEEVSA</sequence>
<keyword evidence="10" id="KW-0813">Transport</keyword>
<name>A0A1H2W4J6_9BACL</name>
<evidence type="ECO:0000256" key="8">
    <source>
        <dbReference type="ARBA" id="ARBA00035585"/>
    </source>
</evidence>
<dbReference type="Pfam" id="PF02537">
    <property type="entry name" value="CRCB"/>
    <property type="match status" value="1"/>
</dbReference>
<dbReference type="AlphaFoldDB" id="A0A1H2W4J6"/>
<accession>A0A1H2W4J6</accession>
<keyword evidence="6 10" id="KW-0407">Ion channel</keyword>
<dbReference type="GO" id="GO:0046872">
    <property type="term" value="F:metal ion binding"/>
    <property type="evidence" value="ECO:0007669"/>
    <property type="project" value="UniProtKB-KW"/>
</dbReference>
<evidence type="ECO:0000256" key="6">
    <source>
        <dbReference type="ARBA" id="ARBA00023303"/>
    </source>
</evidence>
<keyword evidence="3 10" id="KW-0812">Transmembrane</keyword>
<organism evidence="12 13">
    <name type="scientific">Alicyclobacillus hesperidum</name>
    <dbReference type="NCBI Taxonomy" id="89784"/>
    <lineage>
        <taxon>Bacteria</taxon>
        <taxon>Bacillati</taxon>
        <taxon>Bacillota</taxon>
        <taxon>Bacilli</taxon>
        <taxon>Bacillales</taxon>
        <taxon>Alicyclobacillaceae</taxon>
        <taxon>Alicyclobacillus</taxon>
    </lineage>
</organism>